<evidence type="ECO:0000313" key="2">
    <source>
        <dbReference type="EMBL" id="MDI1486631.1"/>
    </source>
</evidence>
<evidence type="ECO:0000313" key="3">
    <source>
        <dbReference type="Proteomes" id="UP001161017"/>
    </source>
</evidence>
<gene>
    <name evidence="2" type="ORF">OHK93_005863</name>
</gene>
<evidence type="ECO:0000256" key="1">
    <source>
        <dbReference type="SAM" id="MobiDB-lite"/>
    </source>
</evidence>
<reference evidence="2" key="1">
    <citation type="journal article" date="2023" name="Genome Biol. Evol.">
        <title>First Whole Genome Sequence and Flow Cytometry Genome Size Data for the Lichen-Forming Fungus Ramalina farinacea (Ascomycota).</title>
        <authorList>
            <person name="Llewellyn T."/>
            <person name="Mian S."/>
            <person name="Hill R."/>
            <person name="Leitch I.J."/>
            <person name="Gaya E."/>
        </authorList>
    </citation>
    <scope>NUCLEOTIDE SEQUENCE</scope>
    <source>
        <strain evidence="2">LIQ254RAFAR</strain>
    </source>
</reference>
<feature type="region of interest" description="Disordered" evidence="1">
    <location>
        <begin position="156"/>
        <end position="199"/>
    </location>
</feature>
<organism evidence="2 3">
    <name type="scientific">Ramalina farinacea</name>
    <dbReference type="NCBI Taxonomy" id="258253"/>
    <lineage>
        <taxon>Eukaryota</taxon>
        <taxon>Fungi</taxon>
        <taxon>Dikarya</taxon>
        <taxon>Ascomycota</taxon>
        <taxon>Pezizomycotina</taxon>
        <taxon>Lecanoromycetes</taxon>
        <taxon>OSLEUM clade</taxon>
        <taxon>Lecanoromycetidae</taxon>
        <taxon>Lecanorales</taxon>
        <taxon>Lecanorineae</taxon>
        <taxon>Ramalinaceae</taxon>
        <taxon>Ramalina</taxon>
    </lineage>
</organism>
<accession>A0AA43TPJ7</accession>
<keyword evidence="3" id="KW-1185">Reference proteome</keyword>
<feature type="compositionally biased region" description="Low complexity" evidence="1">
    <location>
        <begin position="33"/>
        <end position="43"/>
    </location>
</feature>
<dbReference type="AlphaFoldDB" id="A0AA43TPJ7"/>
<dbReference type="Proteomes" id="UP001161017">
    <property type="component" value="Unassembled WGS sequence"/>
</dbReference>
<protein>
    <submittedName>
        <fullName evidence="2">Uncharacterized protein</fullName>
    </submittedName>
</protein>
<feature type="compositionally biased region" description="Basic residues" evidence="1">
    <location>
        <begin position="173"/>
        <end position="187"/>
    </location>
</feature>
<name>A0AA43TPJ7_9LECA</name>
<proteinExistence type="predicted"/>
<sequence length="199" mass="21337">MPVKQRRRTGSFPSLAFSAAWDIPLKATPSPPSTSSSTTSSASDICLTPSESSPHSIPRMADSSYASLSHPDWPKSDTLSPVSSSSCLTSSKVNVSAISGSQASCYISDEDLLGLEELPLYNDIRVPDQYAMYGYGGGLFARAEEPREAPPMQVLGSHAHVSTSSIKRPVMPGKKKRRSSPLKRKRLVLGMSPIPELGE</sequence>
<feature type="region of interest" description="Disordered" evidence="1">
    <location>
        <begin position="28"/>
        <end position="88"/>
    </location>
</feature>
<feature type="compositionally biased region" description="Low complexity" evidence="1">
    <location>
        <begin position="76"/>
        <end position="88"/>
    </location>
</feature>
<comment type="caution">
    <text evidence="2">The sequence shown here is derived from an EMBL/GenBank/DDBJ whole genome shotgun (WGS) entry which is preliminary data.</text>
</comment>
<dbReference type="EMBL" id="JAPUFD010000003">
    <property type="protein sequence ID" value="MDI1486631.1"/>
    <property type="molecule type" value="Genomic_DNA"/>
</dbReference>